<dbReference type="InterPro" id="IPR036873">
    <property type="entry name" value="Rhodanese-like_dom_sf"/>
</dbReference>
<reference evidence="2 3" key="1">
    <citation type="submission" date="2021-03" db="EMBL/GenBank/DDBJ databases">
        <title>Caproiciproducens sp. nov. isolated from feces of cow.</title>
        <authorList>
            <person name="Choi J.-Y."/>
        </authorList>
    </citation>
    <scope>NUCLEOTIDE SEQUENCE [LARGE SCALE GENOMIC DNA]</scope>
    <source>
        <strain evidence="2 3">AGMB10547</strain>
    </source>
</reference>
<dbReference type="CDD" id="cd00158">
    <property type="entry name" value="RHOD"/>
    <property type="match status" value="1"/>
</dbReference>
<keyword evidence="3" id="KW-1185">Reference proteome</keyword>
<dbReference type="EMBL" id="JAGFNZ010000001">
    <property type="protein sequence ID" value="MBW7572013.1"/>
    <property type="molecule type" value="Genomic_DNA"/>
</dbReference>
<name>A0ABS7DL63_9FIRM</name>
<dbReference type="InterPro" id="IPR001763">
    <property type="entry name" value="Rhodanese-like_dom"/>
</dbReference>
<dbReference type="SUPFAM" id="SSF52821">
    <property type="entry name" value="Rhodanese/Cell cycle control phosphatase"/>
    <property type="match status" value="1"/>
</dbReference>
<dbReference type="InterPro" id="IPR050229">
    <property type="entry name" value="GlpE_sulfurtransferase"/>
</dbReference>
<sequence>MFESLFGKKGYTNISQREAKERLSQDQNIVLLDVRTPEEYREVHIPKSKSLPLNQLPSQIAKMVRDKDAEIIVYCLSGMRAASACSELAGMGYTNVSNMGGIQSWKYETETGR</sequence>
<feature type="domain" description="Rhodanese" evidence="1">
    <location>
        <begin position="25"/>
        <end position="110"/>
    </location>
</feature>
<comment type="caution">
    <text evidence="2">The sequence shown here is derived from an EMBL/GenBank/DDBJ whole genome shotgun (WGS) entry which is preliminary data.</text>
</comment>
<proteinExistence type="predicted"/>
<dbReference type="Pfam" id="PF00581">
    <property type="entry name" value="Rhodanese"/>
    <property type="match status" value="1"/>
</dbReference>
<dbReference type="SMART" id="SM00450">
    <property type="entry name" value="RHOD"/>
    <property type="match status" value="1"/>
</dbReference>
<protein>
    <submittedName>
        <fullName evidence="2">Rhodanese-like domain-containing protein</fullName>
    </submittedName>
</protein>
<evidence type="ECO:0000313" key="2">
    <source>
        <dbReference type="EMBL" id="MBW7572013.1"/>
    </source>
</evidence>
<dbReference type="PANTHER" id="PTHR43031">
    <property type="entry name" value="FAD-DEPENDENT OXIDOREDUCTASE"/>
    <property type="match status" value="1"/>
</dbReference>
<dbReference type="Gene3D" id="3.40.250.10">
    <property type="entry name" value="Rhodanese-like domain"/>
    <property type="match status" value="1"/>
</dbReference>
<evidence type="ECO:0000313" key="3">
    <source>
        <dbReference type="Proteomes" id="UP000719942"/>
    </source>
</evidence>
<gene>
    <name evidence="2" type="ORF">J5W02_04240</name>
</gene>
<dbReference type="PROSITE" id="PS50206">
    <property type="entry name" value="RHODANESE_3"/>
    <property type="match status" value="1"/>
</dbReference>
<evidence type="ECO:0000259" key="1">
    <source>
        <dbReference type="PROSITE" id="PS50206"/>
    </source>
</evidence>
<accession>A0ABS7DL63</accession>
<dbReference type="Proteomes" id="UP000719942">
    <property type="component" value="Unassembled WGS sequence"/>
</dbReference>
<dbReference type="PANTHER" id="PTHR43031:SF1">
    <property type="entry name" value="PYRIDINE NUCLEOTIDE-DISULPHIDE OXIDOREDUCTASE"/>
    <property type="match status" value="1"/>
</dbReference>
<organism evidence="2 3">
    <name type="scientific">Caproiciproducens faecalis</name>
    <dbReference type="NCBI Taxonomy" id="2820301"/>
    <lineage>
        <taxon>Bacteria</taxon>
        <taxon>Bacillati</taxon>
        <taxon>Bacillota</taxon>
        <taxon>Clostridia</taxon>
        <taxon>Eubacteriales</taxon>
        <taxon>Acutalibacteraceae</taxon>
        <taxon>Caproiciproducens</taxon>
    </lineage>
</organism>